<protein>
    <submittedName>
        <fullName evidence="6">Formate C-acetyltransferase</fullName>
    </submittedName>
</protein>
<dbReference type="EMBL" id="UHJJ01000008">
    <property type="protein sequence ID" value="SUQ14924.1"/>
    <property type="molecule type" value="Genomic_DNA"/>
</dbReference>
<dbReference type="Pfam" id="PF02901">
    <property type="entry name" value="PFL-like"/>
    <property type="match status" value="1"/>
</dbReference>
<evidence type="ECO:0000256" key="3">
    <source>
        <dbReference type="PROSITE-ProRule" id="PRU00493"/>
    </source>
</evidence>
<dbReference type="RefSeq" id="WP_109712251.1">
    <property type="nucleotide sequence ID" value="NZ_QGDS01000008.1"/>
</dbReference>
<evidence type="ECO:0000313" key="6">
    <source>
        <dbReference type="EMBL" id="SUQ14924.1"/>
    </source>
</evidence>
<keyword evidence="1 3" id="KW-0556">Organic radical</keyword>
<keyword evidence="7" id="KW-1185">Reference proteome</keyword>
<organism evidence="6 7">
    <name type="scientific">Faecalicatena contorta</name>
    <dbReference type="NCBI Taxonomy" id="39482"/>
    <lineage>
        <taxon>Bacteria</taxon>
        <taxon>Bacillati</taxon>
        <taxon>Bacillota</taxon>
        <taxon>Clostridia</taxon>
        <taxon>Lachnospirales</taxon>
        <taxon>Lachnospiraceae</taxon>
        <taxon>Faecalicatena</taxon>
    </lineage>
</organism>
<feature type="modified residue" description="Glycine radical" evidence="3">
    <location>
        <position position="742"/>
    </location>
</feature>
<evidence type="ECO:0000256" key="1">
    <source>
        <dbReference type="ARBA" id="ARBA00022818"/>
    </source>
</evidence>
<dbReference type="AlphaFoldDB" id="A0A315ZV92"/>
<dbReference type="OrthoDB" id="9803969at2"/>
<dbReference type="PROSITE" id="PS51554">
    <property type="entry name" value="PFL"/>
    <property type="match status" value="1"/>
</dbReference>
<keyword evidence="2" id="KW-0456">Lyase</keyword>
<dbReference type="Pfam" id="PF01228">
    <property type="entry name" value="Gly_radical"/>
    <property type="match status" value="1"/>
</dbReference>
<dbReference type="GO" id="GO:0016829">
    <property type="term" value="F:lyase activity"/>
    <property type="evidence" value="ECO:0007669"/>
    <property type="project" value="UniProtKB-KW"/>
</dbReference>
<dbReference type="InterPro" id="IPR001150">
    <property type="entry name" value="Gly_radical"/>
</dbReference>
<proteinExistence type="predicted"/>
<evidence type="ECO:0000256" key="2">
    <source>
        <dbReference type="ARBA" id="ARBA00023239"/>
    </source>
</evidence>
<dbReference type="InterPro" id="IPR004184">
    <property type="entry name" value="PFL_dom"/>
</dbReference>
<dbReference type="PANTHER" id="PTHR43641">
    <property type="entry name" value="FORMATE ACETYLTRANSFERASE 3-RELATED"/>
    <property type="match status" value="1"/>
</dbReference>
<evidence type="ECO:0000313" key="7">
    <source>
        <dbReference type="Proteomes" id="UP000254051"/>
    </source>
</evidence>
<dbReference type="InterPro" id="IPR051215">
    <property type="entry name" value="GRE"/>
</dbReference>
<gene>
    <name evidence="6" type="ORF">SAMN05216529_108149</name>
</gene>
<sequence>MIAKHLEKKLDVWFKRDPNETFMERIRYILESEKLFEHEQDSIRYGHTLDYILSNISVVIEKDMKIAGSVKVRMPKKEEREEILAAYKRWWDISPEERHKKVLFYYSETWLRCRPYWFASFGHLALDWEAIINEGFEALKQKAEARLLQSCNENQKYFLEGAVICYDAIIKFYERYAKEAEKSGMSHLAENLSQVSRGPAKTFEQALQQIWLLVMVLQKVCGCGVLNFSRMDKYLRPLYEGGLKDGTLTREMARELLQEFYYRNNEIMAHTDHMSTELDATALTLEVAFDDPNYLTLGGINGDKTSAVCELSHVMLEAAWDLKLRNPFIIVRYHEGISEEFWKLCCGAMRDNTTLVFYNDDTMIPALKYNNVQEPEVYEYGFWGCNDPNIPAYEGGLRQLWVNLVKPFELALNQGDYPMEPKPKGYERDCEFSLSDRMIGLMTGPYYGVKTKAAAEMNSMEDFLDAYEQQLDYLIGEYRKGFEMDLEIERTCTFGKIRIEDCFLKGTIENGVTWTEGGTKYHKIVAQGSGLSTIINAMYAVEQIVFKNGEMSLSELAGLLRNNYSGREQLAQKWKVKLDKFGNDIDEVDKYAKIVTDMFIRAIDKYNGPQYLYQMWPTYSSDRDFTTMGKYVGATPDGRFAMEQLSENQSPAEGTDISGLTAMLNSLSKIPFNRITGGPLNLKLHPSAVSGEEGLEAMCALIKTYMQKGGMQVQVNVLDAEILKIAQLEPDKYRSLCVRVTGYSAFFVEMGKKAQNEMIKRTEHLN</sequence>
<dbReference type="GO" id="GO:0016740">
    <property type="term" value="F:transferase activity"/>
    <property type="evidence" value="ECO:0007669"/>
    <property type="project" value="UniProtKB-KW"/>
</dbReference>
<name>A0A315ZV92_9FIRM</name>
<keyword evidence="6" id="KW-0808">Transferase</keyword>
<dbReference type="Proteomes" id="UP000254051">
    <property type="component" value="Unassembled WGS sequence"/>
</dbReference>
<accession>A0A315ZV92</accession>
<feature type="domain" description="Glycine radical" evidence="4">
    <location>
        <begin position="647"/>
        <end position="766"/>
    </location>
</feature>
<evidence type="ECO:0000259" key="4">
    <source>
        <dbReference type="PROSITE" id="PS51149"/>
    </source>
</evidence>
<dbReference type="GO" id="GO:0005829">
    <property type="term" value="C:cytosol"/>
    <property type="evidence" value="ECO:0007669"/>
    <property type="project" value="TreeGrafter"/>
</dbReference>
<dbReference type="PANTHER" id="PTHR43641:SF2">
    <property type="entry name" value="DEHYDRATASE YBIW-RELATED"/>
    <property type="match status" value="1"/>
</dbReference>
<dbReference type="Gene3D" id="3.20.70.20">
    <property type="match status" value="1"/>
</dbReference>
<reference evidence="7" key="1">
    <citation type="submission" date="2017-07" db="EMBL/GenBank/DDBJ databases">
        <authorList>
            <person name="Varghese N."/>
            <person name="Submissions S."/>
        </authorList>
    </citation>
    <scope>NUCLEOTIDE SEQUENCE [LARGE SCALE GENOMIC DNA]</scope>
    <source>
        <strain evidence="7">NLAE-zl-C134</strain>
    </source>
</reference>
<feature type="domain" description="PFL" evidence="5">
    <location>
        <begin position="1"/>
        <end position="640"/>
    </location>
</feature>
<dbReference type="PROSITE" id="PS51149">
    <property type="entry name" value="GLY_RADICAL_2"/>
    <property type="match status" value="1"/>
</dbReference>
<evidence type="ECO:0000259" key="5">
    <source>
        <dbReference type="PROSITE" id="PS51554"/>
    </source>
</evidence>
<dbReference type="SUPFAM" id="SSF51998">
    <property type="entry name" value="PFL-like glycyl radical enzymes"/>
    <property type="match status" value="1"/>
</dbReference>